<gene>
    <name evidence="9" type="ORF">OCTVUL_1B003619</name>
</gene>
<dbReference type="InterPro" id="IPR043472">
    <property type="entry name" value="Macro_dom-like"/>
</dbReference>
<dbReference type="InterPro" id="IPR035979">
    <property type="entry name" value="RBD_domain_sf"/>
</dbReference>
<accession>A0AA36EUL7</accession>
<dbReference type="SMART" id="SM00506">
    <property type="entry name" value="A1pp"/>
    <property type="match status" value="3"/>
</dbReference>
<dbReference type="SUPFAM" id="SSF54928">
    <property type="entry name" value="RNA-binding domain, RBD"/>
    <property type="match status" value="1"/>
</dbReference>
<dbReference type="GO" id="GO:0003714">
    <property type="term" value="F:transcription corepressor activity"/>
    <property type="evidence" value="ECO:0007669"/>
    <property type="project" value="TreeGrafter"/>
</dbReference>
<comment type="subcellular location">
    <subcellularLocation>
        <location evidence="1">Nucleus</location>
    </subcellularLocation>
</comment>
<evidence type="ECO:0000313" key="10">
    <source>
        <dbReference type="Proteomes" id="UP001162480"/>
    </source>
</evidence>
<dbReference type="GO" id="GO:0016757">
    <property type="term" value="F:glycosyltransferase activity"/>
    <property type="evidence" value="ECO:0007669"/>
    <property type="project" value="UniProtKB-KW"/>
</dbReference>
<dbReference type="Pfam" id="PF23085">
    <property type="entry name" value="RRM_PARP14_3"/>
    <property type="match status" value="2"/>
</dbReference>
<sequence>MEKRGISASNKGGDDEGRTILVSGVPTDFRLEAIQSYFENKSRSNGGPIKGIPERIQYSGEVTITFELEKDAENVVQRKVHNISKFDFRVNWYKNLVWQEDAMIVSNGPKDMSEKMLIDYLEKTRKLDIVYVSPGRKPGTFLVYCQKEIDFEYVQRMCQKNPLDGNQLKVVRIEEINSVRVKNVSSNVSSEILKSYFGDRERSSGGDISSVQQQTSDTYIVSFKEAYVVLDVCSRDHILQNVKLDVQPFWEPSEENTISSQQVHDYSLPSKFHLNFLKKHKIIVNDQLKKWAEVIWKDSKFNKLKLKYSEENFKKIEQCLKDLLNSITIETIDVPTDIFEDIVRTFNSEADQRYFYFDNRNFQAHILGFNTSFVIKMKNRLLDNLRKKCEYDLNIHERRILSGLRFREQAERQSEDLKVRIYGNKVIFEGHTSKIAKCQKDMNKILQSVVRSKLGLPLNTGMIINKKPVKEYLDEKLRNKKCIGSWETGDGDSVLLHASDKTHLSLLEGIMKETFVANTLDFVDKIKDTPNHVKWLTLVKSVKAEFPDFHFIGENSIVAVDVVVNDIKSKIDNFKQSLTYESYISMNLAHFLFLKEFKDQEINDFSEKNKIKNVCLKDNKLHLEGTQNQIRKMETFIENLRKDISSKEENFEMFGFQEFLENEGKNFLCEMQKQSESIISLNSDLGSETDEIVNVKYKNCEIVLKEGDITTLDTDAIVNAANGRLEHRGGVAAAIVQKGGFGIQAESSKIMKQRRSELKTGEVVSTNAGRLKCKTIIHAVGPVWNNGRTHEVFHLSRAVQNCLAFLEAKSYTSIAIPAISTGIFGIPIEEGTKCTVTTIKNYLDTYTNSKIKHICLIDVRKEVIRAFKLHLETVFGISKSRETPSSNPSLSDPRQKATPMTHRTNVTSRENAGIKIQLMTGSISNASVDVIVNSTNKQLQLNDGSISKFILNAAGPEMQDECNQKYPQGISMSKIAITKGYNLKCKNVFHLALLPWDENSSHSILANLTQIIAICLETAERMGAKSLALPILGAGKLRYPIEQLPGIMYEAVKNYANQNSSQIKVVNFVVYPQDTEIVKKFHEYLLNRQKNEGLLPRATPSPNPSLPDPRQKAPTMTPRTNVTSRENAGIKIQLLIDSISNASVDVIVNSTNEHLQLDSGAISKFILHNAGPEIQDECSQRYPQGISMSEIAVTKGYNLKCKNVFHLVLSAWDENSSHSILANLTQIITICLEKAEELGAKSLAFPILGAGILKYPIENLPRTMYEAVKNYSIQNSSRIKDVYFVVYPQDTEIVKKFKEYFQQMPADGSDGSHVSSDDEDIDDEDDEDEEIEDNVSAGQKVVGVTLKFFAKYQNLDNAIETVKKEYDSLLTTQEIPFDVDLTESRKLRLRDISRKHKIQISVSDTITIYGRQSHVKDAKLSVQSLLMEFKETEEETLIKEMVQWSYFEESFPENLRMFSDKENAKLEKAYSQKKEIH</sequence>
<dbReference type="GO" id="GO:0003676">
    <property type="term" value="F:nucleic acid binding"/>
    <property type="evidence" value="ECO:0007669"/>
    <property type="project" value="InterPro"/>
</dbReference>
<evidence type="ECO:0000256" key="2">
    <source>
        <dbReference type="ARBA" id="ARBA00022676"/>
    </source>
</evidence>
<feature type="region of interest" description="Disordered" evidence="7">
    <location>
        <begin position="880"/>
        <end position="904"/>
    </location>
</feature>
<keyword evidence="10" id="KW-1185">Reference proteome</keyword>
<evidence type="ECO:0000256" key="6">
    <source>
        <dbReference type="SAM" id="Coils"/>
    </source>
</evidence>
<evidence type="ECO:0000256" key="7">
    <source>
        <dbReference type="SAM" id="MobiDB-lite"/>
    </source>
</evidence>
<evidence type="ECO:0000256" key="5">
    <source>
        <dbReference type="ARBA" id="ARBA00023242"/>
    </source>
</evidence>
<dbReference type="CDD" id="cd02907">
    <property type="entry name" value="Macro_Af1521_BAL-like"/>
    <property type="match status" value="1"/>
</dbReference>
<dbReference type="InterPro" id="IPR012677">
    <property type="entry name" value="Nucleotide-bd_a/b_plait_sf"/>
</dbReference>
<proteinExistence type="predicted"/>
<feature type="coiled-coil region" evidence="6">
    <location>
        <begin position="623"/>
        <end position="650"/>
    </location>
</feature>
<dbReference type="Proteomes" id="UP001162480">
    <property type="component" value="Chromosome 1"/>
</dbReference>
<keyword evidence="3" id="KW-0808">Transferase</keyword>
<dbReference type="InterPro" id="IPR002589">
    <property type="entry name" value="Macro_dom"/>
</dbReference>
<dbReference type="EMBL" id="OX597814">
    <property type="protein sequence ID" value="CAI9714741.1"/>
    <property type="molecule type" value="Genomic_DNA"/>
</dbReference>
<feature type="compositionally biased region" description="Polar residues" evidence="7">
    <location>
        <begin position="883"/>
        <end position="892"/>
    </location>
</feature>
<evidence type="ECO:0000256" key="3">
    <source>
        <dbReference type="ARBA" id="ARBA00022679"/>
    </source>
</evidence>
<organism evidence="9 10">
    <name type="scientific">Octopus vulgaris</name>
    <name type="common">Common octopus</name>
    <dbReference type="NCBI Taxonomy" id="6645"/>
    <lineage>
        <taxon>Eukaryota</taxon>
        <taxon>Metazoa</taxon>
        <taxon>Spiralia</taxon>
        <taxon>Lophotrochozoa</taxon>
        <taxon>Mollusca</taxon>
        <taxon>Cephalopoda</taxon>
        <taxon>Coleoidea</taxon>
        <taxon>Octopodiformes</taxon>
        <taxon>Octopoda</taxon>
        <taxon>Incirrata</taxon>
        <taxon>Octopodidae</taxon>
        <taxon>Octopus</taxon>
    </lineage>
</organism>
<feature type="region of interest" description="Disordered" evidence="7">
    <location>
        <begin position="1305"/>
        <end position="1334"/>
    </location>
</feature>
<dbReference type="PROSITE" id="PS51154">
    <property type="entry name" value="MACRO"/>
    <property type="match status" value="3"/>
</dbReference>
<feature type="domain" description="Macro" evidence="8">
    <location>
        <begin position="1119"/>
        <end position="1305"/>
    </location>
</feature>
<feature type="region of interest" description="Disordered" evidence="7">
    <location>
        <begin position="1092"/>
        <end position="1122"/>
    </location>
</feature>
<keyword evidence="4" id="KW-0520">NAD</keyword>
<feature type="domain" description="Macro" evidence="8">
    <location>
        <begin position="903"/>
        <end position="1086"/>
    </location>
</feature>
<keyword evidence="6" id="KW-0175">Coiled coil</keyword>
<dbReference type="GO" id="GO:0005737">
    <property type="term" value="C:cytoplasm"/>
    <property type="evidence" value="ECO:0007669"/>
    <property type="project" value="TreeGrafter"/>
</dbReference>
<reference evidence="9" key="1">
    <citation type="submission" date="2023-08" db="EMBL/GenBank/DDBJ databases">
        <authorList>
            <person name="Alioto T."/>
            <person name="Alioto T."/>
            <person name="Gomez Garrido J."/>
        </authorList>
    </citation>
    <scope>NUCLEOTIDE SEQUENCE</scope>
</reference>
<evidence type="ECO:0000256" key="4">
    <source>
        <dbReference type="ARBA" id="ARBA00023027"/>
    </source>
</evidence>
<dbReference type="Gene3D" id="3.40.220.10">
    <property type="entry name" value="Leucine Aminopeptidase, subunit E, domain 1"/>
    <property type="match status" value="3"/>
</dbReference>
<keyword evidence="2" id="KW-0328">Glycosyltransferase</keyword>
<protein>
    <submittedName>
        <fullName evidence="9">Protein mono-ADP-ribosyltransferase PARP14-like</fullName>
    </submittedName>
</protein>
<feature type="domain" description="Macro" evidence="8">
    <location>
        <begin position="689"/>
        <end position="875"/>
    </location>
</feature>
<dbReference type="PANTHER" id="PTHR14453:SF67">
    <property type="entry name" value="POLY [ADP-RIBOSE] POLYMERASE"/>
    <property type="match status" value="1"/>
</dbReference>
<feature type="compositionally biased region" description="Acidic residues" evidence="7">
    <location>
        <begin position="1317"/>
        <end position="1333"/>
    </location>
</feature>
<name>A0AA36EUL7_OCTVU</name>
<keyword evidence="5" id="KW-0539">Nucleus</keyword>
<dbReference type="InterPro" id="IPR052056">
    <property type="entry name" value="Mono-ARTD/PARP"/>
</dbReference>
<dbReference type="SUPFAM" id="SSF52949">
    <property type="entry name" value="Macro domain-like"/>
    <property type="match status" value="3"/>
</dbReference>
<evidence type="ECO:0000256" key="1">
    <source>
        <dbReference type="ARBA" id="ARBA00004123"/>
    </source>
</evidence>
<evidence type="ECO:0000313" key="9">
    <source>
        <dbReference type="EMBL" id="CAI9714741.1"/>
    </source>
</evidence>
<dbReference type="GO" id="GO:0005634">
    <property type="term" value="C:nucleus"/>
    <property type="evidence" value="ECO:0007669"/>
    <property type="project" value="UniProtKB-SubCell"/>
</dbReference>
<dbReference type="PANTHER" id="PTHR14453">
    <property type="entry name" value="PARP/ZINC FINGER CCCH TYPE DOMAIN CONTAINING PROTEIN"/>
    <property type="match status" value="1"/>
</dbReference>
<dbReference type="GO" id="GO:0010629">
    <property type="term" value="P:negative regulation of gene expression"/>
    <property type="evidence" value="ECO:0007669"/>
    <property type="project" value="TreeGrafter"/>
</dbReference>
<dbReference type="Pfam" id="PF01661">
    <property type="entry name" value="Macro"/>
    <property type="match status" value="3"/>
</dbReference>
<evidence type="ECO:0000259" key="8">
    <source>
        <dbReference type="PROSITE" id="PS51154"/>
    </source>
</evidence>
<dbReference type="Gene3D" id="3.30.70.330">
    <property type="match status" value="2"/>
</dbReference>